<feature type="region of interest" description="Disordered" evidence="1">
    <location>
        <begin position="74"/>
        <end position="96"/>
    </location>
</feature>
<sequence>MRSWSAGHSGSVQFSSRYLPCCRPVSGGAVWFFIRRHQPGYRCVQWHPSVGVVHTSSQAPSGCLSCGTLHVQPHRLSSSSPRPVQHRTGRPHSELR</sequence>
<name>A0A5W3A7Y2_SALHA</name>
<proteinExistence type="predicted"/>
<protein>
    <submittedName>
        <fullName evidence="2">Uncharacterized protein</fullName>
    </submittedName>
</protein>
<gene>
    <name evidence="2" type="ORF">AR831_22795</name>
</gene>
<comment type="caution">
    <text evidence="2">The sequence shown here is derived from an EMBL/GenBank/DDBJ whole genome shotgun (WGS) entry which is preliminary data.</text>
</comment>
<evidence type="ECO:0000313" key="2">
    <source>
        <dbReference type="EMBL" id="EBW5814586.1"/>
    </source>
</evidence>
<evidence type="ECO:0000256" key="1">
    <source>
        <dbReference type="SAM" id="MobiDB-lite"/>
    </source>
</evidence>
<reference evidence="2" key="1">
    <citation type="submission" date="2018-07" db="EMBL/GenBank/DDBJ databases">
        <authorList>
            <consortium name="GenomeTrakr network: Whole genome sequencing for foodborne pathogen traceback"/>
        </authorList>
    </citation>
    <scope>NUCLEOTIDE SEQUENCE</scope>
    <source>
        <strain evidence="2">CVM-N19791</strain>
    </source>
</reference>
<organism evidence="2">
    <name type="scientific">Salmonella hadar</name>
    <dbReference type="NCBI Taxonomy" id="149385"/>
    <lineage>
        <taxon>Bacteria</taxon>
        <taxon>Pseudomonadati</taxon>
        <taxon>Pseudomonadota</taxon>
        <taxon>Gammaproteobacteria</taxon>
        <taxon>Enterobacterales</taxon>
        <taxon>Enterobacteriaceae</taxon>
        <taxon>Salmonella</taxon>
    </lineage>
</organism>
<accession>A0A5W3A7Y2</accession>
<dbReference type="AlphaFoldDB" id="A0A5W3A7Y2"/>
<dbReference type="EMBL" id="AAHHID010000034">
    <property type="protein sequence ID" value="EBW5814586.1"/>
    <property type="molecule type" value="Genomic_DNA"/>
</dbReference>